<evidence type="ECO:0000313" key="4">
    <source>
        <dbReference type="Proteomes" id="UP000051845"/>
    </source>
</evidence>
<dbReference type="PRINTS" id="PR00081">
    <property type="entry name" value="GDHRDH"/>
</dbReference>
<dbReference type="InterPro" id="IPR020904">
    <property type="entry name" value="Sc_DH/Rdtase_CS"/>
</dbReference>
<organism evidence="3 4">
    <name type="scientific">Secundilactobacillus collinoides DSM 20515 = JCM 1123</name>
    <dbReference type="NCBI Taxonomy" id="1423733"/>
    <lineage>
        <taxon>Bacteria</taxon>
        <taxon>Bacillati</taxon>
        <taxon>Bacillota</taxon>
        <taxon>Bacilli</taxon>
        <taxon>Lactobacillales</taxon>
        <taxon>Lactobacillaceae</taxon>
        <taxon>Secundilactobacillus</taxon>
    </lineage>
</organism>
<dbReference type="InterPro" id="IPR002347">
    <property type="entry name" value="SDR_fam"/>
</dbReference>
<dbReference type="GO" id="GO:0016491">
    <property type="term" value="F:oxidoreductase activity"/>
    <property type="evidence" value="ECO:0007669"/>
    <property type="project" value="UniProtKB-KW"/>
</dbReference>
<dbReference type="PROSITE" id="PS00061">
    <property type="entry name" value="ADH_SHORT"/>
    <property type="match status" value="1"/>
</dbReference>
<dbReference type="Gene3D" id="3.40.50.720">
    <property type="entry name" value="NAD(P)-binding Rossmann-like Domain"/>
    <property type="match status" value="1"/>
</dbReference>
<dbReference type="NCBIfam" id="NF005559">
    <property type="entry name" value="PRK07231.1"/>
    <property type="match status" value="1"/>
</dbReference>
<comment type="caution">
    <text evidence="3">The sequence shown here is derived from an EMBL/GenBank/DDBJ whole genome shotgun (WGS) entry which is preliminary data.</text>
</comment>
<dbReference type="PANTHER" id="PTHR24321">
    <property type="entry name" value="DEHYDROGENASES, SHORT CHAIN"/>
    <property type="match status" value="1"/>
</dbReference>
<sequence length="252" mass="27267">MGRLQGKVALVTGGSKGIGKAIVERFAEEGAKVVFTAIEKEAGEDLEKELIPNRLVFMQQDVSKKADWERVIKATLAKFGKINIIANNAGIGLYADIEEMDEKNWNATIGVNLTGTMWGVKYGIKAMKENHEKNSIINLCSVEGLIGDPDLLAYNASKGGVRLLTKSAALDCARKGYDIRINSVHPGYVDTPLVANLEKTDPKVKDHLVSLHPMGRLAKPVEVANMALFLASDESSFSTGSEFLVDGGYTAQ</sequence>
<dbReference type="GO" id="GO:0008206">
    <property type="term" value="P:bile acid metabolic process"/>
    <property type="evidence" value="ECO:0007669"/>
    <property type="project" value="UniProtKB-ARBA"/>
</dbReference>
<accession>A0A0R2BE92</accession>
<dbReference type="Pfam" id="PF13561">
    <property type="entry name" value="adh_short_C2"/>
    <property type="match status" value="1"/>
</dbReference>
<dbReference type="Proteomes" id="UP000051845">
    <property type="component" value="Unassembled WGS sequence"/>
</dbReference>
<dbReference type="FunFam" id="3.40.50.720:FF:000084">
    <property type="entry name" value="Short-chain dehydrogenase reductase"/>
    <property type="match status" value="1"/>
</dbReference>
<dbReference type="InterPro" id="IPR036291">
    <property type="entry name" value="NAD(P)-bd_dom_sf"/>
</dbReference>
<proteinExistence type="inferred from homology"/>
<comment type="similarity">
    <text evidence="1">Belongs to the short-chain dehydrogenases/reductases (SDR) family.</text>
</comment>
<evidence type="ECO:0000256" key="1">
    <source>
        <dbReference type="ARBA" id="ARBA00006484"/>
    </source>
</evidence>
<dbReference type="EMBL" id="AYYR01000075">
    <property type="protein sequence ID" value="KRM74518.1"/>
    <property type="molecule type" value="Genomic_DNA"/>
</dbReference>
<dbReference type="AlphaFoldDB" id="A0A0R2BE92"/>
<evidence type="ECO:0000313" key="3">
    <source>
        <dbReference type="EMBL" id="KRM74518.1"/>
    </source>
</evidence>
<gene>
    <name evidence="3" type="ORF">FC82_GL003363</name>
</gene>
<dbReference type="PANTHER" id="PTHR24321:SF8">
    <property type="entry name" value="ESTRADIOL 17-BETA-DEHYDROGENASE 8-RELATED"/>
    <property type="match status" value="1"/>
</dbReference>
<evidence type="ECO:0000256" key="2">
    <source>
        <dbReference type="ARBA" id="ARBA00023002"/>
    </source>
</evidence>
<reference evidence="3 4" key="1">
    <citation type="journal article" date="2015" name="Genome Announc.">
        <title>Expanding the biotechnology potential of lactobacilli through comparative genomics of 213 strains and associated genera.</title>
        <authorList>
            <person name="Sun Z."/>
            <person name="Harris H.M."/>
            <person name="McCann A."/>
            <person name="Guo C."/>
            <person name="Argimon S."/>
            <person name="Zhang W."/>
            <person name="Yang X."/>
            <person name="Jeffery I.B."/>
            <person name="Cooney J.C."/>
            <person name="Kagawa T.F."/>
            <person name="Liu W."/>
            <person name="Song Y."/>
            <person name="Salvetti E."/>
            <person name="Wrobel A."/>
            <person name="Rasinkangas P."/>
            <person name="Parkhill J."/>
            <person name="Rea M.C."/>
            <person name="O'Sullivan O."/>
            <person name="Ritari J."/>
            <person name="Douillard F.P."/>
            <person name="Paul Ross R."/>
            <person name="Yang R."/>
            <person name="Briner A.E."/>
            <person name="Felis G.E."/>
            <person name="de Vos W.M."/>
            <person name="Barrangou R."/>
            <person name="Klaenhammer T.R."/>
            <person name="Caufield P.W."/>
            <person name="Cui Y."/>
            <person name="Zhang H."/>
            <person name="O'Toole P.W."/>
        </authorList>
    </citation>
    <scope>NUCLEOTIDE SEQUENCE [LARGE SCALE GENOMIC DNA]</scope>
    <source>
        <strain evidence="3 4">DSM 20515</strain>
    </source>
</reference>
<keyword evidence="2" id="KW-0560">Oxidoreductase</keyword>
<dbReference type="PATRIC" id="fig|1423733.4.peg.3489"/>
<dbReference type="PRINTS" id="PR00080">
    <property type="entry name" value="SDRFAMILY"/>
</dbReference>
<protein>
    <submittedName>
        <fullName evidence="3">Short-chain dehydrogenase reductase SDR</fullName>
    </submittedName>
</protein>
<name>A0A0R2BE92_SECCO</name>
<dbReference type="RefSeq" id="WP_056997182.1">
    <property type="nucleotide sequence ID" value="NZ_AYYR01000075.1"/>
</dbReference>
<dbReference type="SUPFAM" id="SSF51735">
    <property type="entry name" value="NAD(P)-binding Rossmann-fold domains"/>
    <property type="match status" value="1"/>
</dbReference>